<evidence type="ECO:0000256" key="6">
    <source>
        <dbReference type="SAM" id="Phobius"/>
    </source>
</evidence>
<dbReference type="Proteomes" id="UP000306808">
    <property type="component" value="Unassembled WGS sequence"/>
</dbReference>
<feature type="transmembrane region" description="Helical" evidence="6">
    <location>
        <begin position="751"/>
        <end position="771"/>
    </location>
</feature>
<keyword evidence="4 6" id="KW-1133">Transmembrane helix</keyword>
<proteinExistence type="predicted"/>
<keyword evidence="3 6" id="KW-0812">Transmembrane</keyword>
<feature type="transmembrane region" description="Helical" evidence="6">
    <location>
        <begin position="708"/>
        <end position="731"/>
    </location>
</feature>
<accession>A0A4U0P253</accession>
<evidence type="ECO:0000313" key="10">
    <source>
        <dbReference type="Proteomes" id="UP000306808"/>
    </source>
</evidence>
<dbReference type="AlphaFoldDB" id="A0A4U0P253"/>
<keyword evidence="10" id="KW-1185">Reference proteome</keyword>
<dbReference type="PANTHER" id="PTHR30572:SF18">
    <property type="entry name" value="ABC-TYPE MACROLIDE FAMILY EXPORT SYSTEM PERMEASE COMPONENT 2"/>
    <property type="match status" value="1"/>
</dbReference>
<dbReference type="OrthoDB" id="1451596at2"/>
<keyword evidence="5 6" id="KW-0472">Membrane</keyword>
<comment type="subcellular location">
    <subcellularLocation>
        <location evidence="1">Cell membrane</location>
        <topology evidence="1">Multi-pass membrane protein</topology>
    </subcellularLocation>
</comment>
<evidence type="ECO:0000259" key="7">
    <source>
        <dbReference type="Pfam" id="PF02687"/>
    </source>
</evidence>
<dbReference type="InterPro" id="IPR050250">
    <property type="entry name" value="Macrolide_Exporter_MacB"/>
</dbReference>
<feature type="transmembrane region" description="Helical" evidence="6">
    <location>
        <begin position="20"/>
        <end position="40"/>
    </location>
</feature>
<evidence type="ECO:0000313" key="9">
    <source>
        <dbReference type="EMBL" id="TJZ61295.1"/>
    </source>
</evidence>
<sequence>MTNNLKAVLRGLKKKKLYTIINILGLSISLATSILIILWVQDERSFDRFHSDYTQLYKVNSHLSPEQNGPIWGSSPGPIANYAQNSPHVNQATRISQDHHVTFVNDELKRSVTALGVCYVDSNFFSIFNFPLIEGSLSNFQTNYTNAFITESTAEKLFDNRSIIGKTFRYSEDLFTVAGILKDVPQNSSIQFDVLIPLGYHAQRFTKWGGNGKWKTIDEDLGNYAFQTYIKAKPHSDPLTISESITAAYTKARDGENSSVFVLDPLETLHLIAADGNKSALRMVQIFGVIAILLLVIGAVNYVNLSTARALDRAKEVGIRKLIGASRARLFLQFVIETLVIFLISLIIALAIIFLLQSGYNQIAQKSMSYSLHNISPWIYVGLAIFGTLCLSSIYPAIQLSAFKPIESLKGKSLNHLSSNIMRKVLVVFQFTISVTLIVSTLIIKNQLAFIQQIDLGYDKEHVLTVNLPGEAYKHIEAIRSELKNNSAIQNVSLSGVYNLTDYGHSTGDIEWPGKSKNNPLVVSQATIDKEFIPLMGIELLEGTNFTGLPADSSNYIINETLAKQMGLTPPYVGSTMSFHDIPGQIVGVVKDFHFKSVREQIGPMVFWTRWGAGTLYVKTTATQTRQAIKALETIYNRYPSDAPFSYTFVDAQFDNLYKSEQRTGLLFNIFSGIAIFISSLGLFALATHEGQTRIKEIGIRKVLGASVFGIVELLGKNFIMLVSIAILIAYPIAFYLMKQWLDNFAYKIELSIWTFVVGSVIAVVIAILTISYQAIRAATANPVESLRNE</sequence>
<dbReference type="GO" id="GO:0005886">
    <property type="term" value="C:plasma membrane"/>
    <property type="evidence" value="ECO:0007669"/>
    <property type="project" value="UniProtKB-SubCell"/>
</dbReference>
<dbReference type="Pfam" id="PF02687">
    <property type="entry name" value="FtsX"/>
    <property type="match status" value="2"/>
</dbReference>
<dbReference type="RefSeq" id="WP_136900950.1">
    <property type="nucleotide sequence ID" value="NZ_SUME01000003.1"/>
</dbReference>
<dbReference type="Pfam" id="PF12704">
    <property type="entry name" value="MacB_PCD"/>
    <property type="match status" value="1"/>
</dbReference>
<gene>
    <name evidence="9" type="ORF">FAZ15_08840</name>
</gene>
<dbReference type="InterPro" id="IPR025857">
    <property type="entry name" value="MacB_PCD"/>
</dbReference>
<evidence type="ECO:0000259" key="8">
    <source>
        <dbReference type="Pfam" id="PF12704"/>
    </source>
</evidence>
<dbReference type="InterPro" id="IPR003838">
    <property type="entry name" value="ABC3_permease_C"/>
</dbReference>
<evidence type="ECO:0000256" key="5">
    <source>
        <dbReference type="ARBA" id="ARBA00023136"/>
    </source>
</evidence>
<evidence type="ECO:0000256" key="1">
    <source>
        <dbReference type="ARBA" id="ARBA00004651"/>
    </source>
</evidence>
<feature type="transmembrane region" description="Helical" evidence="6">
    <location>
        <begin position="424"/>
        <end position="444"/>
    </location>
</feature>
<evidence type="ECO:0000256" key="2">
    <source>
        <dbReference type="ARBA" id="ARBA00022475"/>
    </source>
</evidence>
<feature type="transmembrane region" description="Helical" evidence="6">
    <location>
        <begin position="377"/>
        <end position="403"/>
    </location>
</feature>
<keyword evidence="2" id="KW-1003">Cell membrane</keyword>
<feature type="transmembrane region" description="Helical" evidence="6">
    <location>
        <begin position="330"/>
        <end position="357"/>
    </location>
</feature>
<feature type="domain" description="ABC3 transporter permease C-terminal" evidence="7">
    <location>
        <begin position="289"/>
        <end position="402"/>
    </location>
</feature>
<dbReference type="EMBL" id="SUME01000003">
    <property type="protein sequence ID" value="TJZ61295.1"/>
    <property type="molecule type" value="Genomic_DNA"/>
</dbReference>
<feature type="transmembrane region" description="Helical" evidence="6">
    <location>
        <begin position="286"/>
        <end position="305"/>
    </location>
</feature>
<evidence type="ECO:0000256" key="3">
    <source>
        <dbReference type="ARBA" id="ARBA00022692"/>
    </source>
</evidence>
<organism evidence="9 10">
    <name type="scientific">Sphingobacterium olei</name>
    <dbReference type="NCBI Taxonomy" id="2571155"/>
    <lineage>
        <taxon>Bacteria</taxon>
        <taxon>Pseudomonadati</taxon>
        <taxon>Bacteroidota</taxon>
        <taxon>Sphingobacteriia</taxon>
        <taxon>Sphingobacteriales</taxon>
        <taxon>Sphingobacteriaceae</taxon>
        <taxon>Sphingobacterium</taxon>
    </lineage>
</organism>
<dbReference type="PANTHER" id="PTHR30572">
    <property type="entry name" value="MEMBRANE COMPONENT OF TRANSPORTER-RELATED"/>
    <property type="match status" value="1"/>
</dbReference>
<comment type="caution">
    <text evidence="9">The sequence shown here is derived from an EMBL/GenBank/DDBJ whole genome shotgun (WGS) entry which is preliminary data.</text>
</comment>
<dbReference type="GO" id="GO:0022857">
    <property type="term" value="F:transmembrane transporter activity"/>
    <property type="evidence" value="ECO:0007669"/>
    <property type="project" value="TreeGrafter"/>
</dbReference>
<feature type="domain" description="ABC3 transporter permease C-terminal" evidence="7">
    <location>
        <begin position="669"/>
        <end position="783"/>
    </location>
</feature>
<protein>
    <submittedName>
        <fullName evidence="9">FtsX-like permease family protein</fullName>
    </submittedName>
</protein>
<name>A0A4U0P253_9SPHI</name>
<reference evidence="9 10" key="1">
    <citation type="submission" date="2019-04" db="EMBL/GenBank/DDBJ databases">
        <title>Sphingobacterium olei sp. nov., isolated from oil-contaminated soil.</title>
        <authorList>
            <person name="Liu B."/>
        </authorList>
    </citation>
    <scope>NUCLEOTIDE SEQUENCE [LARGE SCALE GENOMIC DNA]</scope>
    <source>
        <strain evidence="9 10">HAL-9</strain>
    </source>
</reference>
<evidence type="ECO:0000256" key="4">
    <source>
        <dbReference type="ARBA" id="ARBA00022989"/>
    </source>
</evidence>
<feature type="transmembrane region" description="Helical" evidence="6">
    <location>
        <begin position="666"/>
        <end position="687"/>
    </location>
</feature>
<feature type="domain" description="MacB-like periplasmic core" evidence="8">
    <location>
        <begin position="19"/>
        <end position="247"/>
    </location>
</feature>